<proteinExistence type="predicted"/>
<evidence type="ECO:0000256" key="1">
    <source>
        <dbReference type="SAM" id="MobiDB-lite"/>
    </source>
</evidence>
<dbReference type="PANTHER" id="PTHR12062">
    <property type="entry name" value="N-ACETYLGLUCOSAMINYLTRANSFERASE VI"/>
    <property type="match status" value="1"/>
</dbReference>
<dbReference type="PANTHER" id="PTHR12062:SF32">
    <property type="entry name" value="MGAT4 FAMILY, MEMBER F"/>
    <property type="match status" value="1"/>
</dbReference>
<feature type="compositionally biased region" description="Basic and acidic residues" evidence="1">
    <location>
        <begin position="1"/>
        <end position="10"/>
    </location>
</feature>
<protein>
    <submittedName>
        <fullName evidence="4">Alpha-1,3-mannosyl-glycoprotein 4-beta-N-acetylglucosaminyltransferase-like protein</fullName>
    </submittedName>
</protein>
<dbReference type="GeneID" id="103594424"/>
<evidence type="ECO:0000259" key="2">
    <source>
        <dbReference type="Pfam" id="PF04666"/>
    </source>
</evidence>
<evidence type="ECO:0000313" key="3">
    <source>
        <dbReference type="Proteomes" id="UP000694923"/>
    </source>
</evidence>
<dbReference type="Proteomes" id="UP000694923">
    <property type="component" value="Unplaced"/>
</dbReference>
<dbReference type="InterPro" id="IPR006759">
    <property type="entry name" value="Glyco_transf_54"/>
</dbReference>
<feature type="region of interest" description="Disordered" evidence="1">
    <location>
        <begin position="1"/>
        <end position="59"/>
    </location>
</feature>
<gene>
    <name evidence="4" type="primary">LOC103594424</name>
</gene>
<name>A0ABM0R5H1_GALVR</name>
<feature type="domain" description="MGAT4 conserved region" evidence="2">
    <location>
        <begin position="116"/>
        <end position="378"/>
    </location>
</feature>
<keyword evidence="3" id="KW-1185">Reference proteome</keyword>
<organism evidence="3 4">
    <name type="scientific">Galeopterus variegatus</name>
    <name type="common">Malayan flying lemur</name>
    <name type="synonym">Cynocephalus variegatus</name>
    <dbReference type="NCBI Taxonomy" id="482537"/>
    <lineage>
        <taxon>Eukaryota</taxon>
        <taxon>Metazoa</taxon>
        <taxon>Chordata</taxon>
        <taxon>Craniata</taxon>
        <taxon>Vertebrata</taxon>
        <taxon>Euteleostomi</taxon>
        <taxon>Mammalia</taxon>
        <taxon>Eutheria</taxon>
        <taxon>Euarchontoglires</taxon>
        <taxon>Dermoptera</taxon>
        <taxon>Cynocephalidae</taxon>
        <taxon>Galeopterus</taxon>
    </lineage>
</organism>
<reference evidence="4" key="1">
    <citation type="submission" date="2025-08" db="UniProtKB">
        <authorList>
            <consortium name="RefSeq"/>
        </authorList>
    </citation>
    <scope>IDENTIFICATION</scope>
</reference>
<accession>A0ABM0R5H1</accession>
<feature type="compositionally biased region" description="Basic and acidic residues" evidence="1">
    <location>
        <begin position="23"/>
        <end position="33"/>
    </location>
</feature>
<dbReference type="RefSeq" id="XP_008575862.1">
    <property type="nucleotide sequence ID" value="XM_008577640.1"/>
</dbReference>
<dbReference type="Pfam" id="PF04666">
    <property type="entry name" value="MGAT4_cons"/>
    <property type="match status" value="1"/>
</dbReference>
<evidence type="ECO:0000313" key="4">
    <source>
        <dbReference type="RefSeq" id="XP_008575862.1"/>
    </source>
</evidence>
<sequence>MSRVEERDPGAAEQPRPAPRPSRTRDRGSREDLSQGSEARWRRRPSSGTNHRQVQAAPRPSTMHCCRCRYVIVAVSLVVLGFFLPENKEEHVEYSTLLKEKEDIAWQIAVEQISSESKNHVETFKEMQKNSPLLQHTNYKFLAGAPPQKKKLLTVGISVWRPHGSYLLDTLRSLFQASSEPELQYIVVLLHLADPDPKWLGQTVANISGLFAPQIEAGNLLVALGLLSGSPLPGDLKNVSHASPCEGLYSRQKAAYALLMNLASTLSDYFLLMEDNVRCTPKFVTAIYSALSAWKELPWAMLEFSSLRFSGKVFHTSDLSRLASFLLLFHKDTPTDLLLSNFGLLLAQNVPIHFSPSVFYHMGTGSEFEDTCFPVEKDKVFSEPDNPTASVLTDMMSLWSVIPQYAYTLNEECFSTLDPVKGNHLTVVLDRPQKVIRIAVLTGSHEHGKYLLQQGQVELGYDLMEDPKDCARYTLLGPLVRGNLDQRVFYEEHSVEELSCIRLLVLASQESWLLIRQIRVWTDPAEEER</sequence>
<dbReference type="InterPro" id="IPR057279">
    <property type="entry name" value="MGAT4"/>
</dbReference>